<feature type="domain" description="Replication-associated protein ORF2/G2P" evidence="1">
    <location>
        <begin position="44"/>
        <end position="197"/>
    </location>
</feature>
<proteinExistence type="predicted"/>
<reference evidence="2 3" key="1">
    <citation type="submission" date="2018-11" db="EMBL/GenBank/DDBJ databases">
        <authorList>
            <person name="Criscuolo A."/>
        </authorList>
    </citation>
    <scope>NUCLEOTIDE SEQUENCE [LARGE SCALE GENOMIC DNA]</scope>
    <source>
        <strain evidence="2">ACIP111625</strain>
    </source>
</reference>
<evidence type="ECO:0000313" key="3">
    <source>
        <dbReference type="Proteomes" id="UP000277498"/>
    </source>
</evidence>
<dbReference type="Pfam" id="PF23343">
    <property type="entry name" value="REP_ORF2-G2P"/>
    <property type="match status" value="1"/>
</dbReference>
<dbReference type="EMBL" id="UXAW01000089">
    <property type="protein sequence ID" value="VDC31847.1"/>
    <property type="molecule type" value="Genomic_DNA"/>
</dbReference>
<gene>
    <name evidence="2" type="ORF">XINFAN_03193</name>
</gene>
<keyword evidence="3" id="KW-1185">Reference proteome</keyword>
<evidence type="ECO:0000313" key="2">
    <source>
        <dbReference type="EMBL" id="VDC31847.1"/>
    </source>
</evidence>
<accession>A0A3P5XUT9</accession>
<dbReference type="AlphaFoldDB" id="A0A3P5XUT9"/>
<evidence type="ECO:0000259" key="1">
    <source>
        <dbReference type="Pfam" id="PF23343"/>
    </source>
</evidence>
<dbReference type="Proteomes" id="UP000277498">
    <property type="component" value="Unassembled WGS sequence"/>
</dbReference>
<protein>
    <recommendedName>
        <fullName evidence="1">Replication-associated protein ORF2/G2P domain-containing protein</fullName>
    </recommendedName>
</protein>
<organism evidence="2 3">
    <name type="scientific">Pseudogemmobacter humi</name>
    <dbReference type="NCBI Taxonomy" id="2483812"/>
    <lineage>
        <taxon>Bacteria</taxon>
        <taxon>Pseudomonadati</taxon>
        <taxon>Pseudomonadota</taxon>
        <taxon>Alphaproteobacteria</taxon>
        <taxon>Rhodobacterales</taxon>
        <taxon>Paracoccaceae</taxon>
        <taxon>Pseudogemmobacter</taxon>
    </lineage>
</organism>
<dbReference type="InterPro" id="IPR056906">
    <property type="entry name" value="ORF2/G2P_dom"/>
</dbReference>
<sequence length="416" mass="47248">MCSRPIERDGQTFGCRCCNECIANRRHQWIARIMAEKACHQHSMWVDLTYSDDTQSSRDAAALFAYCDVMAFMKRLRKRATDDWKRLKKSGVTPLPDRPYVRFLCAGEQGDENGRCHWHLIIFSNFDLTEVGAFLGIRQGEKVQITDRRQMISTFRGSNIRLDWDLWSVDGHPIGYVCLHDVDQGGVSYVVSYVLKDQFTGEKSKDTMRESKSENFATGLFRMSKRPGIGHEFLLRKMEVLEASGSVLPSLNIKIPGFKGYWHPHGQWRNRLLWWLRALNTRRLWATGRDAPQWSTLLASCADNPSDMETLNGEIIPPEENPANDDYESPISAARKRAREAAALAAAKAARAGNQPCCCESCLGLLDEAGLVARGLYKVVAGKGREAEYWHEPDWPHGDPIWVWDVCKYEPDGPFG</sequence>
<name>A0A3P5XUT9_9RHOB</name>